<dbReference type="InterPro" id="IPR043128">
    <property type="entry name" value="Rev_trsase/Diguanyl_cyclase"/>
</dbReference>
<organism evidence="2 3">
    <name type="scientific">Steinernema carpocapsae</name>
    <name type="common">Entomopathogenic nematode</name>
    <dbReference type="NCBI Taxonomy" id="34508"/>
    <lineage>
        <taxon>Eukaryota</taxon>
        <taxon>Metazoa</taxon>
        <taxon>Ecdysozoa</taxon>
        <taxon>Nematoda</taxon>
        <taxon>Chromadorea</taxon>
        <taxon>Rhabditida</taxon>
        <taxon>Tylenchina</taxon>
        <taxon>Panagrolaimomorpha</taxon>
        <taxon>Strongyloidoidea</taxon>
        <taxon>Steinernematidae</taxon>
        <taxon>Steinernema</taxon>
    </lineage>
</organism>
<evidence type="ECO:0000313" key="2">
    <source>
        <dbReference type="EMBL" id="TMS34659.1"/>
    </source>
</evidence>
<dbReference type="Proteomes" id="UP000298663">
    <property type="component" value="Unassembled WGS sequence"/>
</dbReference>
<dbReference type="Gene3D" id="3.30.70.270">
    <property type="match status" value="1"/>
</dbReference>
<dbReference type="PANTHER" id="PTHR33050:SF7">
    <property type="entry name" value="RIBONUCLEASE H"/>
    <property type="match status" value="1"/>
</dbReference>
<name>A0A4U8UPK3_STECR</name>
<dbReference type="OrthoDB" id="10068174at2759"/>
<evidence type="ECO:0008006" key="4">
    <source>
        <dbReference type="Google" id="ProtNLM"/>
    </source>
</evidence>
<keyword evidence="1" id="KW-0812">Transmembrane</keyword>
<dbReference type="SUPFAM" id="SSF56672">
    <property type="entry name" value="DNA/RNA polymerases"/>
    <property type="match status" value="1"/>
</dbReference>
<dbReference type="EMBL" id="AZBU02000001">
    <property type="protein sequence ID" value="TMS34659.1"/>
    <property type="molecule type" value="Genomic_DNA"/>
</dbReference>
<reference evidence="2 3" key="1">
    <citation type="journal article" date="2015" name="Genome Biol.">
        <title>Comparative genomics of Steinernema reveals deeply conserved gene regulatory networks.</title>
        <authorList>
            <person name="Dillman A.R."/>
            <person name="Macchietto M."/>
            <person name="Porter C.F."/>
            <person name="Rogers A."/>
            <person name="Williams B."/>
            <person name="Antoshechkin I."/>
            <person name="Lee M.M."/>
            <person name="Goodwin Z."/>
            <person name="Lu X."/>
            <person name="Lewis E.E."/>
            <person name="Goodrich-Blair H."/>
            <person name="Stock S.P."/>
            <person name="Adams B.J."/>
            <person name="Sternberg P.W."/>
            <person name="Mortazavi A."/>
        </authorList>
    </citation>
    <scope>NUCLEOTIDE SEQUENCE [LARGE SCALE GENOMIC DNA]</scope>
    <source>
        <strain evidence="2 3">ALL</strain>
    </source>
</reference>
<keyword evidence="1" id="KW-0472">Membrane</keyword>
<evidence type="ECO:0000313" key="3">
    <source>
        <dbReference type="Proteomes" id="UP000298663"/>
    </source>
</evidence>
<feature type="transmembrane region" description="Helical" evidence="1">
    <location>
        <begin position="30"/>
        <end position="53"/>
    </location>
</feature>
<sequence length="81" mass="9456">MASFDMKNSYHHVEIRSQERRLMGVSWREMFYVFNVLPFGLSGAPVLFTKLFLLEHVQRVRADLAVAEIVTSPEKCQWDPV</sequence>
<gene>
    <name evidence="2" type="ORF">L596_002203</name>
</gene>
<dbReference type="Gene3D" id="3.10.10.10">
    <property type="entry name" value="HIV Type 1 Reverse Transcriptase, subunit A, domain 1"/>
    <property type="match status" value="1"/>
</dbReference>
<keyword evidence="3" id="KW-1185">Reference proteome</keyword>
<protein>
    <recommendedName>
        <fullName evidence="4">Reverse transcriptase domain-containing protein</fullName>
    </recommendedName>
</protein>
<accession>A0A4U8UPK3</accession>
<dbReference type="InterPro" id="IPR043502">
    <property type="entry name" value="DNA/RNA_pol_sf"/>
</dbReference>
<proteinExistence type="predicted"/>
<evidence type="ECO:0000256" key="1">
    <source>
        <dbReference type="SAM" id="Phobius"/>
    </source>
</evidence>
<dbReference type="InterPro" id="IPR052055">
    <property type="entry name" value="Hepadnavirus_pol/RT"/>
</dbReference>
<keyword evidence="1" id="KW-1133">Transmembrane helix</keyword>
<comment type="caution">
    <text evidence="2">The sequence shown here is derived from an EMBL/GenBank/DDBJ whole genome shotgun (WGS) entry which is preliminary data.</text>
</comment>
<dbReference type="AlphaFoldDB" id="A0A4U8UPK3"/>
<reference evidence="2 3" key="2">
    <citation type="journal article" date="2019" name="G3 (Bethesda)">
        <title>Hybrid Assembly of the Genome of the Entomopathogenic Nematode Steinernema carpocapsae Identifies the X-Chromosome.</title>
        <authorList>
            <person name="Serra L."/>
            <person name="Macchietto M."/>
            <person name="Macias-Munoz A."/>
            <person name="McGill C.J."/>
            <person name="Rodriguez I.M."/>
            <person name="Rodriguez B."/>
            <person name="Murad R."/>
            <person name="Mortazavi A."/>
        </authorList>
    </citation>
    <scope>NUCLEOTIDE SEQUENCE [LARGE SCALE GENOMIC DNA]</scope>
    <source>
        <strain evidence="2 3">ALL</strain>
    </source>
</reference>
<dbReference type="PANTHER" id="PTHR33050">
    <property type="entry name" value="REVERSE TRANSCRIPTASE DOMAIN-CONTAINING PROTEIN"/>
    <property type="match status" value="1"/>
</dbReference>